<feature type="transmembrane region" description="Helical" evidence="6">
    <location>
        <begin position="408"/>
        <end position="426"/>
    </location>
</feature>
<dbReference type="EMBL" id="WJQU01000003">
    <property type="protein sequence ID" value="KAJ6638242.1"/>
    <property type="molecule type" value="Genomic_DNA"/>
</dbReference>
<gene>
    <name evidence="7" type="primary">phtf</name>
    <name evidence="7" type="ORF">Bhyg_10975</name>
</gene>
<feature type="transmembrane region" description="Helical" evidence="6">
    <location>
        <begin position="446"/>
        <end position="465"/>
    </location>
</feature>
<dbReference type="PANTHER" id="PTHR12680:SF6">
    <property type="entry name" value="PROTEIN PHTF"/>
    <property type="match status" value="1"/>
</dbReference>
<feature type="region of interest" description="Disordered" evidence="5">
    <location>
        <begin position="192"/>
        <end position="218"/>
    </location>
</feature>
<feature type="transmembrane region" description="Helical" evidence="6">
    <location>
        <begin position="326"/>
        <end position="350"/>
    </location>
</feature>
<feature type="compositionally biased region" description="Low complexity" evidence="5">
    <location>
        <begin position="192"/>
        <end position="205"/>
    </location>
</feature>
<keyword evidence="8" id="KW-1185">Reference proteome</keyword>
<feature type="compositionally biased region" description="Low complexity" evidence="5">
    <location>
        <begin position="129"/>
        <end position="143"/>
    </location>
</feature>
<dbReference type="CDD" id="cd03127">
    <property type="entry name" value="tetraspanin_LEL"/>
    <property type="match status" value="1"/>
</dbReference>
<name>A0A9Q0MUF7_9DIPT</name>
<keyword evidence="3 6" id="KW-1133">Transmembrane helix</keyword>
<evidence type="ECO:0000256" key="5">
    <source>
        <dbReference type="SAM" id="MobiDB-lite"/>
    </source>
</evidence>
<feature type="transmembrane region" description="Helical" evidence="6">
    <location>
        <begin position="503"/>
        <end position="529"/>
    </location>
</feature>
<feature type="transmembrane region" description="Helical" evidence="6">
    <location>
        <begin position="582"/>
        <end position="605"/>
    </location>
</feature>
<feature type="transmembrane region" description="Helical" evidence="6">
    <location>
        <begin position="266"/>
        <end position="284"/>
    </location>
</feature>
<evidence type="ECO:0000256" key="6">
    <source>
        <dbReference type="SAM" id="Phobius"/>
    </source>
</evidence>
<dbReference type="GO" id="GO:0016020">
    <property type="term" value="C:membrane"/>
    <property type="evidence" value="ECO:0007669"/>
    <property type="project" value="UniProtKB-SubCell"/>
</dbReference>
<comment type="subcellular location">
    <subcellularLocation>
        <location evidence="1">Membrane</location>
        <topology evidence="1">Multi-pass membrane protein</topology>
    </subcellularLocation>
</comment>
<dbReference type="InterPro" id="IPR018499">
    <property type="entry name" value="Tetraspanin/Peripherin"/>
</dbReference>
<dbReference type="InterPro" id="IPR039775">
    <property type="entry name" value="PHTF1/2"/>
</dbReference>
<evidence type="ECO:0000256" key="3">
    <source>
        <dbReference type="ARBA" id="ARBA00022989"/>
    </source>
</evidence>
<feature type="compositionally biased region" description="Polar residues" evidence="5">
    <location>
        <begin position="108"/>
        <end position="120"/>
    </location>
</feature>
<dbReference type="Pfam" id="PF00335">
    <property type="entry name" value="Tetraspanin"/>
    <property type="match status" value="1"/>
</dbReference>
<keyword evidence="4 6" id="KW-0472">Membrane</keyword>
<reference evidence="7" key="1">
    <citation type="submission" date="2022-07" db="EMBL/GenBank/DDBJ databases">
        <authorList>
            <person name="Trinca V."/>
            <person name="Uliana J.V.C."/>
            <person name="Torres T.T."/>
            <person name="Ward R.J."/>
            <person name="Monesi N."/>
        </authorList>
    </citation>
    <scope>NUCLEOTIDE SEQUENCE</scope>
    <source>
        <strain evidence="7">HSMRA1968</strain>
        <tissue evidence="7">Whole embryos</tissue>
    </source>
</reference>
<dbReference type="PANTHER" id="PTHR12680">
    <property type="entry name" value="PUTATIVE HOMEODOMAIN TRANSCRIPTION FACTOR PHTF"/>
    <property type="match status" value="1"/>
</dbReference>
<dbReference type="Proteomes" id="UP001151699">
    <property type="component" value="Chromosome X"/>
</dbReference>
<proteinExistence type="predicted"/>
<accession>A0A9Q0MUF7</accession>
<comment type="caution">
    <text evidence="7">The sequence shown here is derived from an EMBL/GenBank/DDBJ whole genome shotgun (WGS) entry which is preliminary data.</text>
</comment>
<feature type="transmembrane region" description="Helical" evidence="6">
    <location>
        <begin position="702"/>
        <end position="727"/>
    </location>
</feature>
<evidence type="ECO:0000313" key="8">
    <source>
        <dbReference type="Proteomes" id="UP001151699"/>
    </source>
</evidence>
<evidence type="ECO:0000256" key="2">
    <source>
        <dbReference type="ARBA" id="ARBA00022692"/>
    </source>
</evidence>
<keyword evidence="2 6" id="KW-0812">Transmembrane</keyword>
<evidence type="ECO:0000313" key="7">
    <source>
        <dbReference type="EMBL" id="KAJ6638242.1"/>
    </source>
</evidence>
<dbReference type="PRINTS" id="PR00259">
    <property type="entry name" value="TMFOUR"/>
</dbReference>
<feature type="compositionally biased region" description="Basic and acidic residues" evidence="5">
    <location>
        <begin position="158"/>
        <end position="171"/>
    </location>
</feature>
<dbReference type="GO" id="GO:0005783">
    <property type="term" value="C:endoplasmic reticulum"/>
    <property type="evidence" value="ECO:0007669"/>
    <property type="project" value="InterPro"/>
</dbReference>
<dbReference type="OrthoDB" id="10066656at2759"/>
<dbReference type="AlphaFoldDB" id="A0A9Q0MUF7"/>
<feature type="region of interest" description="Disordered" evidence="5">
    <location>
        <begin position="106"/>
        <end position="178"/>
    </location>
</feature>
<organism evidence="7 8">
    <name type="scientific">Pseudolycoriella hygida</name>
    <dbReference type="NCBI Taxonomy" id="35572"/>
    <lineage>
        <taxon>Eukaryota</taxon>
        <taxon>Metazoa</taxon>
        <taxon>Ecdysozoa</taxon>
        <taxon>Arthropoda</taxon>
        <taxon>Hexapoda</taxon>
        <taxon>Insecta</taxon>
        <taxon>Pterygota</taxon>
        <taxon>Neoptera</taxon>
        <taxon>Endopterygota</taxon>
        <taxon>Diptera</taxon>
        <taxon>Nematocera</taxon>
        <taxon>Sciaroidea</taxon>
        <taxon>Sciaridae</taxon>
        <taxon>Pseudolycoriella</taxon>
    </lineage>
</organism>
<evidence type="ECO:0000256" key="1">
    <source>
        <dbReference type="ARBA" id="ARBA00004141"/>
    </source>
</evidence>
<feature type="transmembrane region" description="Helical" evidence="6">
    <location>
        <begin position="549"/>
        <end position="570"/>
    </location>
</feature>
<dbReference type="InterPro" id="IPR008952">
    <property type="entry name" value="Tetraspanin_EC2_sf"/>
</dbReference>
<protein>
    <submittedName>
        <fullName evidence="7">Protein phtf</fullName>
    </submittedName>
</protein>
<evidence type="ECO:0000256" key="4">
    <source>
        <dbReference type="ARBA" id="ARBA00023136"/>
    </source>
</evidence>
<sequence>MVAHRVNERPSTSKFLELPFNIHSFANCSNRIKNKSVPYNSKRTNMLSAHNFVDQIYQDEQARDSVSYIHRNNLSNCPTGLRNRNSNWNHLFSPYWMSRKEVEKPISESGSVGSEQSNTDHGFESLNGKSSSSEEQLSKLSTQNEKDFNFGENNEMPTKNEMESDAEEHQISSHLNRQSSKVYSSPWLGVTSNSECSYSSGSESDSIVDESEYNSNSCTPKTVAIADKITCTIWQHNEMKKAEMSLQDISSVITNKVESMTDSSNYMYIGLSLSVLLACVPIFSRLCEIALSPATNKFNPTILLENASLSRSTIIKATFGETFWEFLLLTISLLSRFCLTFMWFFMLAVAERTFKQRLLYAKLFSHLTSSRRAKKSEVPHFRLSKLRNIKLWLSIRSFLKKRGPQRSVDVIVSVTLILSIVLVSFLCAESLNDSVQQHWQYNLEVFVWSCSLGCFILRFMTLGTATNAKYRSVSILITEQINLYLKMEQNPEKKQKFSSANNVLKLAADLLKIISLFVISGGATLQVMLKDHFHILQYANASSPETLSSLYIVTGCLLLAASVFGIVAALKESTCMTNLYGVFLVLILILQISAAVTGFSLAMHVDLIWSDFILNLMYRYSYHSTTLDWIQKTFHCCGNWSPYDWSRVINFDQSTSFDGNMPRVPQSCCEYEYYWDPIKKTCPNFFTTGCNDALSAVITESVMMIASSSLVIAVLQILAIAVAFLYAKNIRLNKTNRDLQRWTQISQNMGFDRSANVNRNAARETQADA</sequence>
<dbReference type="SUPFAM" id="SSF48652">
    <property type="entry name" value="Tetraspanin"/>
    <property type="match status" value="1"/>
</dbReference>
<dbReference type="Gene3D" id="1.10.1450.10">
    <property type="entry name" value="Tetraspanin"/>
    <property type="match status" value="1"/>
</dbReference>